<protein>
    <submittedName>
        <fullName evidence="8">Origin recognition complex, subunit 6</fullName>
    </submittedName>
</protein>
<name>A0A1W5D0C5_9LECA</name>
<evidence type="ECO:0000259" key="7">
    <source>
        <dbReference type="Pfam" id="PF05460"/>
    </source>
</evidence>
<dbReference type="Pfam" id="PF05460">
    <property type="entry name" value="ORC6"/>
    <property type="match status" value="1"/>
</dbReference>
<dbReference type="AlphaFoldDB" id="A0A1W5D0C5"/>
<evidence type="ECO:0000256" key="6">
    <source>
        <dbReference type="SAM" id="MobiDB-lite"/>
    </source>
</evidence>
<organism evidence="8 9">
    <name type="scientific">Lasallia pustulata</name>
    <dbReference type="NCBI Taxonomy" id="136370"/>
    <lineage>
        <taxon>Eukaryota</taxon>
        <taxon>Fungi</taxon>
        <taxon>Dikarya</taxon>
        <taxon>Ascomycota</taxon>
        <taxon>Pezizomycotina</taxon>
        <taxon>Lecanoromycetes</taxon>
        <taxon>OSLEUM clade</taxon>
        <taxon>Umbilicariomycetidae</taxon>
        <taxon>Umbilicariales</taxon>
        <taxon>Umbilicariaceae</taxon>
        <taxon>Lasallia</taxon>
    </lineage>
</organism>
<accession>A0A1W5D0C5</accession>
<dbReference type="GO" id="GO:0006260">
    <property type="term" value="P:DNA replication"/>
    <property type="evidence" value="ECO:0007669"/>
    <property type="project" value="UniProtKB-KW"/>
</dbReference>
<keyword evidence="9" id="KW-1185">Reference proteome</keyword>
<dbReference type="Proteomes" id="UP000192927">
    <property type="component" value="Unassembled WGS sequence"/>
</dbReference>
<feature type="region of interest" description="Disordered" evidence="6">
    <location>
        <begin position="96"/>
        <end position="134"/>
    </location>
</feature>
<evidence type="ECO:0000256" key="4">
    <source>
        <dbReference type="ARBA" id="ARBA00023125"/>
    </source>
</evidence>
<dbReference type="GO" id="GO:0005664">
    <property type="term" value="C:nuclear origin of replication recognition complex"/>
    <property type="evidence" value="ECO:0007669"/>
    <property type="project" value="InterPro"/>
</dbReference>
<evidence type="ECO:0000313" key="9">
    <source>
        <dbReference type="Proteomes" id="UP000192927"/>
    </source>
</evidence>
<dbReference type="InterPro" id="IPR008721">
    <property type="entry name" value="ORC6_cyclin_first"/>
</dbReference>
<sequence>MDRSIAQALSGLVPTLNELPPELLELAVSLLAQSRSHASSLKAEEEIARSYACANLACERLKQSLGLPKIQPRPPCPPKVYQNLYRYLDTALPAGTRRKGRAPKSVGSITTPTSSPSKARTPNKPQPQKSIASRRKGLFSVAASKVPPWVMPTIRRLCTTLGAPAAPPHVLAGVSSILTLPAPLQSETVVGIEPKKDKIPAMITAVYILVITRLSGVETSADEYSRVRSAALQTLDSIEAGKAQRENVNGRDVDEWLREIRDREWTSLDWFENIGEGAGLELDGIGVANEASEDDLGSEQKKTPVKQTLKGMDKSKKTTLQAGLGTMVSIVEWPVLVVSSLLVRQMQDKVNYLSEERRLNYVTWKQDVLARIDALEQRQQMNLSPG</sequence>
<dbReference type="EMBL" id="FWEW01001088">
    <property type="protein sequence ID" value="SLM36455.1"/>
    <property type="molecule type" value="Genomic_DNA"/>
</dbReference>
<feature type="compositionally biased region" description="Polar residues" evidence="6">
    <location>
        <begin position="107"/>
        <end position="120"/>
    </location>
</feature>
<comment type="subcellular location">
    <subcellularLocation>
        <location evidence="1">Nucleus</location>
    </subcellularLocation>
</comment>
<proteinExistence type="inferred from homology"/>
<evidence type="ECO:0000256" key="5">
    <source>
        <dbReference type="ARBA" id="ARBA00023242"/>
    </source>
</evidence>
<reference evidence="9" key="1">
    <citation type="submission" date="2017-03" db="EMBL/GenBank/DDBJ databases">
        <authorList>
            <person name="Sharma R."/>
            <person name="Thines M."/>
        </authorList>
    </citation>
    <scope>NUCLEOTIDE SEQUENCE [LARGE SCALE GENOMIC DNA]</scope>
</reference>
<evidence type="ECO:0000313" key="8">
    <source>
        <dbReference type="EMBL" id="SLM36455.1"/>
    </source>
</evidence>
<comment type="similarity">
    <text evidence="2">Belongs to the ORC6 family.</text>
</comment>
<evidence type="ECO:0000256" key="1">
    <source>
        <dbReference type="ARBA" id="ARBA00004123"/>
    </source>
</evidence>
<evidence type="ECO:0000256" key="3">
    <source>
        <dbReference type="ARBA" id="ARBA00022705"/>
    </source>
</evidence>
<dbReference type="GO" id="GO:0003677">
    <property type="term" value="F:DNA binding"/>
    <property type="evidence" value="ECO:0007669"/>
    <property type="project" value="UniProtKB-KW"/>
</dbReference>
<feature type="domain" description="ORC6 first cyclin-like" evidence="7">
    <location>
        <begin position="10"/>
        <end position="92"/>
    </location>
</feature>
<keyword evidence="5" id="KW-0539">Nucleus</keyword>
<keyword evidence="3" id="KW-0235">DNA replication</keyword>
<keyword evidence="4" id="KW-0238">DNA-binding</keyword>
<evidence type="ECO:0000256" key="2">
    <source>
        <dbReference type="ARBA" id="ARBA00010840"/>
    </source>
</evidence>